<keyword evidence="6" id="KW-0238">DNA-binding</keyword>
<evidence type="ECO:0000256" key="9">
    <source>
        <dbReference type="PROSITE-ProRule" id="PRU00027"/>
    </source>
</evidence>
<keyword evidence="4" id="KW-0862">Zinc</keyword>
<evidence type="ECO:0000256" key="3">
    <source>
        <dbReference type="ARBA" id="ARBA00022771"/>
    </source>
</evidence>
<name>A0A6G0SY50_APHGL</name>
<evidence type="ECO:0000256" key="10">
    <source>
        <dbReference type="SAM" id="Phobius"/>
    </source>
</evidence>
<feature type="transmembrane region" description="Helical" evidence="10">
    <location>
        <begin position="650"/>
        <end position="671"/>
    </location>
</feature>
<dbReference type="SMART" id="SM00614">
    <property type="entry name" value="ZnF_BED"/>
    <property type="match status" value="1"/>
</dbReference>
<dbReference type="GO" id="GO:0003677">
    <property type="term" value="F:DNA binding"/>
    <property type="evidence" value="ECO:0007669"/>
    <property type="project" value="UniProtKB-KW"/>
</dbReference>
<reference evidence="12 13" key="1">
    <citation type="submission" date="2019-08" db="EMBL/GenBank/DDBJ databases">
        <title>The genome of the soybean aphid Biotype 1, its phylome, world population structure and adaptation to the North American continent.</title>
        <authorList>
            <person name="Giordano R."/>
            <person name="Donthu R.K."/>
            <person name="Hernandez A.G."/>
            <person name="Wright C.L."/>
            <person name="Zimin A.V."/>
        </authorList>
    </citation>
    <scope>NUCLEOTIDE SEQUENCE [LARGE SCALE GENOMIC DNA]</scope>
    <source>
        <tissue evidence="12">Whole aphids</tissue>
    </source>
</reference>
<keyword evidence="2" id="KW-0479">Metal-binding</keyword>
<dbReference type="InterPro" id="IPR012337">
    <property type="entry name" value="RNaseH-like_sf"/>
</dbReference>
<evidence type="ECO:0000256" key="1">
    <source>
        <dbReference type="ARBA" id="ARBA00004123"/>
    </source>
</evidence>
<keyword evidence="10" id="KW-1133">Transmembrane helix</keyword>
<dbReference type="SUPFAM" id="SSF140996">
    <property type="entry name" value="Hermes dimerisation domain"/>
    <property type="match status" value="1"/>
</dbReference>
<evidence type="ECO:0000256" key="2">
    <source>
        <dbReference type="ARBA" id="ARBA00022723"/>
    </source>
</evidence>
<dbReference type="InterPro" id="IPR003656">
    <property type="entry name" value="Znf_BED"/>
</dbReference>
<dbReference type="PANTHER" id="PTHR46481">
    <property type="entry name" value="ZINC FINGER BED DOMAIN-CONTAINING PROTEIN 4"/>
    <property type="match status" value="1"/>
</dbReference>
<evidence type="ECO:0000256" key="5">
    <source>
        <dbReference type="ARBA" id="ARBA00023015"/>
    </source>
</evidence>
<evidence type="ECO:0000256" key="4">
    <source>
        <dbReference type="ARBA" id="ARBA00022833"/>
    </source>
</evidence>
<dbReference type="SUPFAM" id="SSF53098">
    <property type="entry name" value="Ribonuclease H-like"/>
    <property type="match status" value="1"/>
</dbReference>
<dbReference type="GO" id="GO:0008270">
    <property type="term" value="F:zinc ion binding"/>
    <property type="evidence" value="ECO:0007669"/>
    <property type="project" value="UniProtKB-KW"/>
</dbReference>
<dbReference type="Pfam" id="PF10683">
    <property type="entry name" value="DBD_Tnp_Hermes"/>
    <property type="match status" value="1"/>
</dbReference>
<evidence type="ECO:0000259" key="11">
    <source>
        <dbReference type="PROSITE" id="PS50808"/>
    </source>
</evidence>
<evidence type="ECO:0000256" key="6">
    <source>
        <dbReference type="ARBA" id="ARBA00023125"/>
    </source>
</evidence>
<evidence type="ECO:0000313" key="12">
    <source>
        <dbReference type="EMBL" id="KAE9523078.1"/>
    </source>
</evidence>
<proteinExistence type="predicted"/>
<keyword evidence="10" id="KW-0472">Membrane</keyword>
<keyword evidence="3 9" id="KW-0863">Zinc-finger</keyword>
<keyword evidence="10" id="KW-0812">Transmembrane</keyword>
<sequence length="675" mass="77073">MEDIIESPVIAASIDREDKKVIEKKIISRERFISGESSNGKSDVWTVFSHVLYANTDKRTSYVSCNKCKILLSNLPGTGTSHLKRHKCAVVTKGNSSMDEFVTKKIKIKIPEKVLHDAVDECVKFCALDLRSFSAINGDGFKSLCQFLVNTGAKYGAVDGNDVLPNPTTVSRNCIKSATTLRNELMSKLILYIEQKRCSTTTDMWTDNYKKIGYTAVTIHYIDDNWVLNSNILCVRQFPIDQKKSGENVRRSLKDFFSAWPQYDGDDWLSNFVWVTDRGSNIIKALEPNIRLNCSAHIIHNVLQYTFKGIENNDSSQTEEEIDFEQISNLITATKSLVRYMKKSGENNLLSKSLLQSVETRWNSNLIMLQSLFDMYSEVIQLYGQDSRKMSEIDYNLLSKLIDFLAPFKNASTQLEGTSYPTINLVMLHKAKLLKHLLSYKHNRRDDNIQIMFSQLASRSLHAVQEKFKLDKYHEIALFLWPPYKKLKVVDSQTERDRIIENVKVQLHNIQDQMPNNPPENTSQTGNLNYSNEDMFSEWADIDEGSSTRTRYTCEDELSMYQLEHYEPNQNVLQWWKERQIKMPMMAKLAMRIFAIPATSAGSERAFSTSGRVIEERRTCLKGNTVESILAFTEPGWAGLSLGRTGLGIVLEWLGLGGLHYLILTLGGLGFHKLK</sequence>
<dbReference type="Gene3D" id="1.10.10.1070">
    <property type="entry name" value="Zinc finger, BED domain-containing"/>
    <property type="match status" value="1"/>
</dbReference>
<comment type="caution">
    <text evidence="12">The sequence shown here is derived from an EMBL/GenBank/DDBJ whole genome shotgun (WGS) entry which is preliminary data.</text>
</comment>
<organism evidence="12 13">
    <name type="scientific">Aphis glycines</name>
    <name type="common">Soybean aphid</name>
    <dbReference type="NCBI Taxonomy" id="307491"/>
    <lineage>
        <taxon>Eukaryota</taxon>
        <taxon>Metazoa</taxon>
        <taxon>Ecdysozoa</taxon>
        <taxon>Arthropoda</taxon>
        <taxon>Hexapoda</taxon>
        <taxon>Insecta</taxon>
        <taxon>Pterygota</taxon>
        <taxon>Neoptera</taxon>
        <taxon>Paraneoptera</taxon>
        <taxon>Hemiptera</taxon>
        <taxon>Sternorrhyncha</taxon>
        <taxon>Aphidomorpha</taxon>
        <taxon>Aphidoidea</taxon>
        <taxon>Aphididae</taxon>
        <taxon>Aphidini</taxon>
        <taxon>Aphis</taxon>
        <taxon>Aphis</taxon>
    </lineage>
</organism>
<dbReference type="GO" id="GO:0005634">
    <property type="term" value="C:nucleus"/>
    <property type="evidence" value="ECO:0007669"/>
    <property type="project" value="UniProtKB-SubCell"/>
</dbReference>
<dbReference type="Pfam" id="PF05699">
    <property type="entry name" value="Dimer_Tnp_hAT"/>
    <property type="match status" value="1"/>
</dbReference>
<dbReference type="GO" id="GO:0046983">
    <property type="term" value="F:protein dimerization activity"/>
    <property type="evidence" value="ECO:0007669"/>
    <property type="project" value="InterPro"/>
</dbReference>
<protein>
    <recommendedName>
        <fullName evidence="11">BED-type domain-containing protein</fullName>
    </recommendedName>
</protein>
<dbReference type="AlphaFoldDB" id="A0A6G0SY50"/>
<keyword evidence="8" id="KW-0539">Nucleus</keyword>
<keyword evidence="7" id="KW-0804">Transcription</keyword>
<evidence type="ECO:0000313" key="13">
    <source>
        <dbReference type="Proteomes" id="UP000475862"/>
    </source>
</evidence>
<keyword evidence="5" id="KW-0805">Transcription regulation</keyword>
<gene>
    <name evidence="12" type="ORF">AGLY_016532</name>
</gene>
<dbReference type="EMBL" id="VYZN01000371">
    <property type="protein sequence ID" value="KAE9523078.1"/>
    <property type="molecule type" value="Genomic_DNA"/>
</dbReference>
<evidence type="ECO:0000256" key="8">
    <source>
        <dbReference type="ARBA" id="ARBA00023242"/>
    </source>
</evidence>
<feature type="domain" description="BED-type" evidence="11">
    <location>
        <begin position="39"/>
        <end position="86"/>
    </location>
</feature>
<accession>A0A6G0SY50</accession>
<comment type="subcellular location">
    <subcellularLocation>
        <location evidence="1">Nucleus</location>
    </subcellularLocation>
</comment>
<dbReference type="InterPro" id="IPR052035">
    <property type="entry name" value="ZnF_BED_domain_contain"/>
</dbReference>
<dbReference type="Proteomes" id="UP000475862">
    <property type="component" value="Unassembled WGS sequence"/>
</dbReference>
<dbReference type="OrthoDB" id="6629822at2759"/>
<dbReference type="PANTHER" id="PTHR46481:SF10">
    <property type="entry name" value="ZINC FINGER BED DOMAIN-CONTAINING PROTEIN 39"/>
    <property type="match status" value="1"/>
</dbReference>
<keyword evidence="13" id="KW-1185">Reference proteome</keyword>
<evidence type="ECO:0000256" key="7">
    <source>
        <dbReference type="ARBA" id="ARBA00023163"/>
    </source>
</evidence>
<dbReference type="InterPro" id="IPR018473">
    <property type="entry name" value="Hermes_transposase_DNA-db"/>
</dbReference>
<dbReference type="PROSITE" id="PS50808">
    <property type="entry name" value="ZF_BED"/>
    <property type="match status" value="1"/>
</dbReference>
<dbReference type="InterPro" id="IPR008906">
    <property type="entry name" value="HATC_C_dom"/>
</dbReference>